<dbReference type="SUPFAM" id="SSF64158">
    <property type="entry name" value="2,3-Bisphosphoglycerate-independent phosphoglycerate mutase, substrate-binding domain"/>
    <property type="match status" value="1"/>
</dbReference>
<evidence type="ECO:0000256" key="10">
    <source>
        <dbReference type="SAM" id="MobiDB-lite"/>
    </source>
</evidence>
<evidence type="ECO:0000256" key="3">
    <source>
        <dbReference type="ARBA" id="ARBA00004798"/>
    </source>
</evidence>
<dbReference type="NCBIfam" id="TIGR01307">
    <property type="entry name" value="pgm_bpd_ind"/>
    <property type="match status" value="1"/>
</dbReference>
<name>A0ABV5BIU9_9LEPT</name>
<gene>
    <name evidence="13" type="primary">gpmI</name>
    <name evidence="13" type="ORF">ACE5IX_01905</name>
</gene>
<feature type="domain" description="BPG-independent PGAM N-terminal" evidence="12">
    <location>
        <begin position="93"/>
        <end position="315"/>
    </location>
</feature>
<dbReference type="InterPro" id="IPR036646">
    <property type="entry name" value="PGAM_B_sf"/>
</dbReference>
<proteinExistence type="inferred from homology"/>
<dbReference type="InterPro" id="IPR005995">
    <property type="entry name" value="Pgm_bpd_ind"/>
</dbReference>
<dbReference type="CDD" id="cd16010">
    <property type="entry name" value="iPGM"/>
    <property type="match status" value="1"/>
</dbReference>
<evidence type="ECO:0000256" key="6">
    <source>
        <dbReference type="ARBA" id="ARBA00023152"/>
    </source>
</evidence>
<evidence type="ECO:0000256" key="9">
    <source>
        <dbReference type="NCBIfam" id="TIGR01307"/>
    </source>
</evidence>
<dbReference type="GO" id="GO:0004619">
    <property type="term" value="F:phosphoglycerate mutase activity"/>
    <property type="evidence" value="ECO:0007669"/>
    <property type="project" value="UniProtKB-EC"/>
</dbReference>
<evidence type="ECO:0000259" key="11">
    <source>
        <dbReference type="Pfam" id="PF01676"/>
    </source>
</evidence>
<evidence type="ECO:0000256" key="5">
    <source>
        <dbReference type="ARBA" id="ARBA00022723"/>
    </source>
</evidence>
<dbReference type="Proteomes" id="UP001580391">
    <property type="component" value="Unassembled WGS sequence"/>
</dbReference>
<comment type="caution">
    <text evidence="13">The sequence shown here is derived from an EMBL/GenBank/DDBJ whole genome shotgun (WGS) entry which is preliminary data.</text>
</comment>
<evidence type="ECO:0000256" key="2">
    <source>
        <dbReference type="ARBA" id="ARBA00001936"/>
    </source>
</evidence>
<dbReference type="EMBL" id="JBHILJ010000001">
    <property type="protein sequence ID" value="MFB5735246.1"/>
    <property type="molecule type" value="Genomic_DNA"/>
</dbReference>
<protein>
    <recommendedName>
        <fullName evidence="9">2,3-bisphosphoglycerate-independent phosphoglycerate mutase</fullName>
        <ecNumber evidence="9">5.4.2.12</ecNumber>
    </recommendedName>
</protein>
<dbReference type="EC" id="5.4.2.12" evidence="9"/>
<dbReference type="InterPro" id="IPR011258">
    <property type="entry name" value="BPG-indep_PGM_N"/>
</dbReference>
<accession>A0ABV5BIU9</accession>
<dbReference type="PIRSF" id="PIRSF001492">
    <property type="entry name" value="IPGAM"/>
    <property type="match status" value="1"/>
</dbReference>
<dbReference type="InterPro" id="IPR017850">
    <property type="entry name" value="Alkaline_phosphatase_core_sf"/>
</dbReference>
<keyword evidence="5" id="KW-0479">Metal-binding</keyword>
<evidence type="ECO:0000256" key="4">
    <source>
        <dbReference type="ARBA" id="ARBA00008819"/>
    </source>
</evidence>
<dbReference type="Gene3D" id="3.40.1450.10">
    <property type="entry name" value="BPG-independent phosphoglycerate mutase, domain B"/>
    <property type="match status" value="1"/>
</dbReference>
<comment type="cofactor">
    <cofactor evidence="2">
        <name>Mn(2+)</name>
        <dbReference type="ChEBI" id="CHEBI:29035"/>
    </cofactor>
</comment>
<dbReference type="RefSeq" id="WP_375516500.1">
    <property type="nucleotide sequence ID" value="NZ_JBHILI010000003.1"/>
</dbReference>
<evidence type="ECO:0000256" key="1">
    <source>
        <dbReference type="ARBA" id="ARBA00000370"/>
    </source>
</evidence>
<keyword evidence="6" id="KW-0324">Glycolysis</keyword>
<evidence type="ECO:0000259" key="12">
    <source>
        <dbReference type="Pfam" id="PF06415"/>
    </source>
</evidence>
<keyword evidence="14" id="KW-1185">Reference proteome</keyword>
<dbReference type="PANTHER" id="PTHR31637">
    <property type="entry name" value="2,3-BISPHOSPHOGLYCERATE-INDEPENDENT PHOSPHOGLYCERATE MUTASE"/>
    <property type="match status" value="1"/>
</dbReference>
<reference evidence="13 14" key="1">
    <citation type="submission" date="2024-09" db="EMBL/GenBank/DDBJ databases">
        <title>Taxonomic and Genotyping Characterization of Leptospira Strains isolated from Multiple Sources in Colombia highlights the importance of intermediate species.</title>
        <authorList>
            <person name="Torres Higuera L."/>
            <person name="Rojas Tapias D."/>
            <person name="Jimenez Velasquez S."/>
            <person name="Renjifo Ibanez C."/>
        </authorList>
    </citation>
    <scope>NUCLEOTIDE SEQUENCE [LARGE SCALE GENOMIC DNA]</scope>
    <source>
        <strain evidence="13 14">Lep080</strain>
    </source>
</reference>
<comment type="similarity">
    <text evidence="4">Belongs to the BPG-independent phosphoglycerate mutase family.</text>
</comment>
<keyword evidence="7" id="KW-0464">Manganese</keyword>
<evidence type="ECO:0000256" key="8">
    <source>
        <dbReference type="ARBA" id="ARBA00023235"/>
    </source>
</evidence>
<organism evidence="13 14">
    <name type="scientific">Leptospira wolffii</name>
    <dbReference type="NCBI Taxonomy" id="409998"/>
    <lineage>
        <taxon>Bacteria</taxon>
        <taxon>Pseudomonadati</taxon>
        <taxon>Spirochaetota</taxon>
        <taxon>Spirochaetia</taxon>
        <taxon>Leptospirales</taxon>
        <taxon>Leptospiraceae</taxon>
        <taxon>Leptospira</taxon>
    </lineage>
</organism>
<dbReference type="Pfam" id="PF01676">
    <property type="entry name" value="Metalloenzyme"/>
    <property type="match status" value="1"/>
</dbReference>
<evidence type="ECO:0000313" key="13">
    <source>
        <dbReference type="EMBL" id="MFB5735246.1"/>
    </source>
</evidence>
<feature type="region of interest" description="Disordered" evidence="10">
    <location>
        <begin position="479"/>
        <end position="499"/>
    </location>
</feature>
<dbReference type="PANTHER" id="PTHR31637:SF0">
    <property type="entry name" value="2,3-BISPHOSPHOGLYCERATE-INDEPENDENT PHOSPHOGLYCERATE MUTASE"/>
    <property type="match status" value="1"/>
</dbReference>
<dbReference type="Gene3D" id="3.40.720.10">
    <property type="entry name" value="Alkaline Phosphatase, subunit A"/>
    <property type="match status" value="1"/>
</dbReference>
<comment type="catalytic activity">
    <reaction evidence="1">
        <text>(2R)-2-phosphoglycerate = (2R)-3-phosphoglycerate</text>
        <dbReference type="Rhea" id="RHEA:15901"/>
        <dbReference type="ChEBI" id="CHEBI:58272"/>
        <dbReference type="ChEBI" id="CHEBI:58289"/>
        <dbReference type="EC" id="5.4.2.12"/>
    </reaction>
</comment>
<evidence type="ECO:0000313" key="14">
    <source>
        <dbReference type="Proteomes" id="UP001580391"/>
    </source>
</evidence>
<evidence type="ECO:0000256" key="7">
    <source>
        <dbReference type="ARBA" id="ARBA00023211"/>
    </source>
</evidence>
<dbReference type="Pfam" id="PF06415">
    <property type="entry name" value="iPGM_N"/>
    <property type="match status" value="1"/>
</dbReference>
<keyword evidence="8 13" id="KW-0413">Isomerase</keyword>
<dbReference type="SUPFAM" id="SSF53649">
    <property type="entry name" value="Alkaline phosphatase-like"/>
    <property type="match status" value="1"/>
</dbReference>
<comment type="pathway">
    <text evidence="3">Carbohydrate degradation; glycolysis; pyruvate from D-glyceraldehyde 3-phosphate: step 3/5.</text>
</comment>
<feature type="domain" description="Metalloenzyme" evidence="11">
    <location>
        <begin position="13"/>
        <end position="534"/>
    </location>
</feature>
<sequence>MNLKKQSPFSHRKVLFVILDGVGYTPKGPEFGNAIAGAKLPFLNRLWKESPTVYLKAHGTAVGMPSDEDMGNSEVGHNVLGCGRIFDQGAKLVSNSIAEGSLFEGKAWKEIVGNVKEKNSVLHLIGLFSDGNVHAHIDHTKALIEGAIRENVSKIRLHILLDGRDVPEKSALDYLIPFEEWLSSLRSKGTDIRIASGGGRMTITMDRYEADWSMVDRGWKIHVKGEGRFFPDAKTAIETFRKEDPAVIDQYLPSFVIAENGNPVGRISDGDSVVFTNFRGDRAIEISMAFTQSDFDKFDRGKLPAVCYAGMMQYDGDLQLPARFLVSPPAIDRTLGEYMAKSGVSQYALSETQKYGHVTFFWNGNRSGKFDSTSEDYKEIPSDVIPFDQTPEMKAEAITKELERVLAENKHDFYRINFPNGDMVGHTGNYAATVKAMEFLDGCMSRLAEACKKSNVVLLVSADHGNADEMYQLDKKGNVQTDRSGRPVPKTSHTLNPVPFSILDPEGKLSLKKDLQEPGLANVAATILDIMGYETPEEYHPSLLIKP</sequence>
<dbReference type="InterPro" id="IPR006124">
    <property type="entry name" value="Metalloenzyme"/>
</dbReference>